<proteinExistence type="predicted"/>
<reference evidence="9" key="1">
    <citation type="submission" date="2016-10" db="EMBL/GenBank/DDBJ databases">
        <authorList>
            <person name="Varghese N."/>
            <person name="Submissions S."/>
        </authorList>
    </citation>
    <scope>NUCLEOTIDE SEQUENCE [LARGE SCALE GENOMIC DNA]</scope>
    <source>
        <strain evidence="9">ATCC 43811</strain>
    </source>
</reference>
<evidence type="ECO:0000256" key="1">
    <source>
        <dbReference type="ARBA" id="ARBA00004533"/>
    </source>
</evidence>
<dbReference type="Pfam" id="PF03279">
    <property type="entry name" value="Lip_A_acyltrans"/>
    <property type="match status" value="1"/>
</dbReference>
<name>A0A1I1E3C6_BREAD</name>
<accession>A0A1I1E3C6</accession>
<evidence type="ECO:0000256" key="3">
    <source>
        <dbReference type="ARBA" id="ARBA00022519"/>
    </source>
</evidence>
<dbReference type="RefSeq" id="WP_092319060.1">
    <property type="nucleotide sequence ID" value="NZ_FOKY01000006.1"/>
</dbReference>
<evidence type="ECO:0000313" key="9">
    <source>
        <dbReference type="Proteomes" id="UP000240042"/>
    </source>
</evidence>
<dbReference type="GO" id="GO:0016746">
    <property type="term" value="F:acyltransferase activity"/>
    <property type="evidence" value="ECO:0007669"/>
    <property type="project" value="UniProtKB-KW"/>
</dbReference>
<keyword evidence="4 8" id="KW-0808">Transferase</keyword>
<dbReference type="AlphaFoldDB" id="A0A1I1E3C6"/>
<dbReference type="Proteomes" id="UP000240042">
    <property type="component" value="Unassembled WGS sequence"/>
</dbReference>
<dbReference type="OrthoDB" id="9801955at2"/>
<keyword evidence="7" id="KW-1133">Transmembrane helix</keyword>
<dbReference type="STRING" id="34097.SAMN02745150_00897"/>
<evidence type="ECO:0000256" key="7">
    <source>
        <dbReference type="SAM" id="Phobius"/>
    </source>
</evidence>
<keyword evidence="2" id="KW-1003">Cell membrane</keyword>
<protein>
    <submittedName>
        <fullName evidence="8">Lauroyl/myristoyl acyltransferase</fullName>
    </submittedName>
</protein>
<evidence type="ECO:0000256" key="5">
    <source>
        <dbReference type="ARBA" id="ARBA00023136"/>
    </source>
</evidence>
<evidence type="ECO:0000256" key="6">
    <source>
        <dbReference type="ARBA" id="ARBA00023315"/>
    </source>
</evidence>
<keyword evidence="6 8" id="KW-0012">Acyltransferase</keyword>
<evidence type="ECO:0000313" key="8">
    <source>
        <dbReference type="EMBL" id="SFB81156.1"/>
    </source>
</evidence>
<dbReference type="PANTHER" id="PTHR30606">
    <property type="entry name" value="LIPID A BIOSYNTHESIS LAUROYL ACYLTRANSFERASE"/>
    <property type="match status" value="1"/>
</dbReference>
<keyword evidence="9" id="KW-1185">Reference proteome</keyword>
<dbReference type="EMBL" id="FOKY01000006">
    <property type="protein sequence ID" value="SFB81156.1"/>
    <property type="molecule type" value="Genomic_DNA"/>
</dbReference>
<dbReference type="PANTHER" id="PTHR30606:SF10">
    <property type="entry name" value="PHOSPHATIDYLINOSITOL MANNOSIDE ACYLTRANSFERASE"/>
    <property type="match status" value="1"/>
</dbReference>
<keyword evidence="5 7" id="KW-0472">Membrane</keyword>
<keyword evidence="3" id="KW-0997">Cell inner membrane</keyword>
<keyword evidence="7" id="KW-0812">Transmembrane</keyword>
<dbReference type="GO" id="GO:0005886">
    <property type="term" value="C:plasma membrane"/>
    <property type="evidence" value="ECO:0007669"/>
    <property type="project" value="UniProtKB-SubCell"/>
</dbReference>
<organism evidence="8 9">
    <name type="scientific">Brevinema andersonii</name>
    <dbReference type="NCBI Taxonomy" id="34097"/>
    <lineage>
        <taxon>Bacteria</taxon>
        <taxon>Pseudomonadati</taxon>
        <taxon>Spirochaetota</taxon>
        <taxon>Spirochaetia</taxon>
        <taxon>Brevinematales</taxon>
        <taxon>Brevinemataceae</taxon>
        <taxon>Brevinema</taxon>
    </lineage>
</organism>
<comment type="subcellular location">
    <subcellularLocation>
        <location evidence="1">Cell inner membrane</location>
    </subcellularLocation>
</comment>
<dbReference type="CDD" id="cd07984">
    <property type="entry name" value="LPLAT_LABLAT-like"/>
    <property type="match status" value="1"/>
</dbReference>
<sequence length="323" mass="37844">MAKRQFSIFRNISMALEAGFILPFVYLLSLFPFEKLFGISKSIGFFLFKISPQKKQEILENLKVINPQKPWSNKELDWIGSVLMGYPLRIFVETIKLGRMGFQDRISYMRIVHPQVFAYGYRLQQEKIPVIFITLHAGNWEFYGQLMNDLGFRMASVVERQFNPFLDKHFQYLRRKIGIIPVYNEISQLKPIIQYLKSGDSVALVADQNHWFDPVFIDFFGHEAAAPKGIANLILRTQAQLMYGASFYCGQGKYLFESFVPGCFELSDNKEQNVIDIMTFVYRYFESVILKDLSNWYSLGFSRWNLTRESLAEWKKNPDSDPW</sequence>
<evidence type="ECO:0000256" key="2">
    <source>
        <dbReference type="ARBA" id="ARBA00022475"/>
    </source>
</evidence>
<dbReference type="GO" id="GO:0009247">
    <property type="term" value="P:glycolipid biosynthetic process"/>
    <property type="evidence" value="ECO:0007669"/>
    <property type="project" value="UniProtKB-ARBA"/>
</dbReference>
<gene>
    <name evidence="8" type="ORF">SAMN02745150_00897</name>
</gene>
<evidence type="ECO:0000256" key="4">
    <source>
        <dbReference type="ARBA" id="ARBA00022679"/>
    </source>
</evidence>
<feature type="transmembrane region" description="Helical" evidence="7">
    <location>
        <begin position="12"/>
        <end position="33"/>
    </location>
</feature>
<dbReference type="InterPro" id="IPR004960">
    <property type="entry name" value="LipA_acyltrans"/>
</dbReference>